<dbReference type="InterPro" id="IPR050406">
    <property type="entry name" value="FGGY_Carb_Kinase"/>
</dbReference>
<evidence type="ECO:0000313" key="8">
    <source>
        <dbReference type="Proteomes" id="UP000631694"/>
    </source>
</evidence>
<proteinExistence type="inferred from homology"/>
<dbReference type="CDD" id="cd07802">
    <property type="entry name" value="ASKHA_NBD_FGGY_EcLyxK-like"/>
    <property type="match status" value="1"/>
</dbReference>
<dbReference type="InterPro" id="IPR018483">
    <property type="entry name" value="Carb_kinase_FGGY_CS"/>
</dbReference>
<dbReference type="Pfam" id="PF00370">
    <property type="entry name" value="FGGY_N"/>
    <property type="match status" value="1"/>
</dbReference>
<dbReference type="AlphaFoldDB" id="A0A931I3C4"/>
<dbReference type="Gene3D" id="3.30.420.40">
    <property type="match status" value="2"/>
</dbReference>
<dbReference type="RefSeq" id="WP_197312579.1">
    <property type="nucleotide sequence ID" value="NZ_JADZLT010000055.1"/>
</dbReference>
<dbReference type="Proteomes" id="UP000631694">
    <property type="component" value="Unassembled WGS sequence"/>
</dbReference>
<protein>
    <submittedName>
        <fullName evidence="7">Carbohydrate kinase</fullName>
    </submittedName>
</protein>
<evidence type="ECO:0000259" key="5">
    <source>
        <dbReference type="Pfam" id="PF00370"/>
    </source>
</evidence>
<evidence type="ECO:0000256" key="1">
    <source>
        <dbReference type="ARBA" id="ARBA00009156"/>
    </source>
</evidence>
<reference evidence="7" key="1">
    <citation type="submission" date="2020-12" db="EMBL/GenBank/DDBJ databases">
        <title>Methylobrevis albus sp. nov., isolated from fresh water lack sediment.</title>
        <authorList>
            <person name="Zou Q."/>
        </authorList>
    </citation>
    <scope>NUCLEOTIDE SEQUENCE</scope>
    <source>
        <strain evidence="7">L22</strain>
    </source>
</reference>
<evidence type="ECO:0000256" key="2">
    <source>
        <dbReference type="ARBA" id="ARBA00022679"/>
    </source>
</evidence>
<gene>
    <name evidence="7" type="ORF">I5731_16830</name>
</gene>
<feature type="domain" description="Carbohydrate kinase FGGY C-terminal" evidence="6">
    <location>
        <begin position="260"/>
        <end position="451"/>
    </location>
</feature>
<comment type="caution">
    <text evidence="7">The sequence shown here is derived from an EMBL/GenBank/DDBJ whole genome shotgun (WGS) entry which is preliminary data.</text>
</comment>
<evidence type="ECO:0000259" key="6">
    <source>
        <dbReference type="Pfam" id="PF02782"/>
    </source>
</evidence>
<dbReference type="InterPro" id="IPR018485">
    <property type="entry name" value="FGGY_C"/>
</dbReference>
<dbReference type="GO" id="GO:0005975">
    <property type="term" value="P:carbohydrate metabolic process"/>
    <property type="evidence" value="ECO:0007669"/>
    <property type="project" value="InterPro"/>
</dbReference>
<keyword evidence="3 4" id="KW-0418">Kinase</keyword>
<keyword evidence="8" id="KW-1185">Reference proteome</keyword>
<accession>A0A931I3C4</accession>
<dbReference type="PANTHER" id="PTHR43095">
    <property type="entry name" value="SUGAR KINASE"/>
    <property type="match status" value="1"/>
</dbReference>
<evidence type="ECO:0000256" key="4">
    <source>
        <dbReference type="RuleBase" id="RU003733"/>
    </source>
</evidence>
<comment type="similarity">
    <text evidence="1 4">Belongs to the FGGY kinase family.</text>
</comment>
<evidence type="ECO:0000313" key="7">
    <source>
        <dbReference type="EMBL" id="MBH0239490.1"/>
    </source>
</evidence>
<organism evidence="7 8">
    <name type="scientific">Methylobrevis albus</name>
    <dbReference type="NCBI Taxonomy" id="2793297"/>
    <lineage>
        <taxon>Bacteria</taxon>
        <taxon>Pseudomonadati</taxon>
        <taxon>Pseudomonadota</taxon>
        <taxon>Alphaproteobacteria</taxon>
        <taxon>Hyphomicrobiales</taxon>
        <taxon>Pleomorphomonadaceae</taxon>
        <taxon>Methylobrevis</taxon>
    </lineage>
</organism>
<evidence type="ECO:0000256" key="3">
    <source>
        <dbReference type="ARBA" id="ARBA00022777"/>
    </source>
</evidence>
<dbReference type="Pfam" id="PF02782">
    <property type="entry name" value="FGGY_C"/>
    <property type="match status" value="1"/>
</dbReference>
<dbReference type="InterPro" id="IPR000577">
    <property type="entry name" value="Carb_kinase_FGGY"/>
</dbReference>
<feature type="domain" description="Carbohydrate kinase FGGY N-terminal" evidence="5">
    <location>
        <begin position="5"/>
        <end position="249"/>
    </location>
</feature>
<name>A0A931I3C4_9HYPH</name>
<dbReference type="PANTHER" id="PTHR43095:SF3">
    <property type="entry name" value="L-XYLULOSE_3-KETO-L-GULONATE KINASE"/>
    <property type="match status" value="1"/>
</dbReference>
<dbReference type="InterPro" id="IPR043129">
    <property type="entry name" value="ATPase_NBD"/>
</dbReference>
<dbReference type="SUPFAM" id="SSF53067">
    <property type="entry name" value="Actin-like ATPase domain"/>
    <property type="match status" value="2"/>
</dbReference>
<dbReference type="InterPro" id="IPR018484">
    <property type="entry name" value="FGGY_N"/>
</dbReference>
<sequence>MTERVIGIDAGGTMTKAALFDLAGNELACARRHNQMIFPVPGHTERDPERMWRAAAEAVAEVLASSGTAPADIAAVSVAGYGSGLYVVDAAGQPVRPGIVSTDSRGVPILAEWTASGAAARAAALIQQRIWPAQTTALLAWLARHEPETLQRTASVLFCKDFLRLRLCGDISTDPTDAAIAGLIDVTTSSYALGMFEELGLGAWLEKMPPIGPADEIVGTVSATAARATGLRPGTPVVRGAVDVTAAAIASGLHDASQLSIVAGTFSINSTLHPAPRLSTMPFLQSPYPIGNAFLATEGAATSASNLEWFCKTVLDGEAARAATRGLSIYDVCNTLVADGLGRDNDILFFPFLFGGPDGAPAGLLGLSAGHELGDVIRAIYEGIVFAHKHDIDILLSGPDAARPTSIRLAGGASRSKVWAQLFADALDLPVEIPAGTELGAQGVAIIAAAAIGAYPDLATAQQNMVRVGQRYEPRGERTAIYTRKHARYIATAGALGAAWAASERRVA</sequence>
<dbReference type="EMBL" id="JADZLT010000055">
    <property type="protein sequence ID" value="MBH0239490.1"/>
    <property type="molecule type" value="Genomic_DNA"/>
</dbReference>
<dbReference type="PROSITE" id="PS00445">
    <property type="entry name" value="FGGY_KINASES_2"/>
    <property type="match status" value="1"/>
</dbReference>
<keyword evidence="2 4" id="KW-0808">Transferase</keyword>
<dbReference type="GO" id="GO:0016301">
    <property type="term" value="F:kinase activity"/>
    <property type="evidence" value="ECO:0007669"/>
    <property type="project" value="UniProtKB-KW"/>
</dbReference>
<dbReference type="PIRSF" id="PIRSF000538">
    <property type="entry name" value="GlpK"/>
    <property type="match status" value="1"/>
</dbReference>
<dbReference type="GO" id="GO:0016773">
    <property type="term" value="F:phosphotransferase activity, alcohol group as acceptor"/>
    <property type="evidence" value="ECO:0007669"/>
    <property type="project" value="InterPro"/>
</dbReference>